<evidence type="ECO:0000313" key="2">
    <source>
        <dbReference type="EMBL" id="KOX70274.1"/>
    </source>
</evidence>
<dbReference type="EMBL" id="KQ435867">
    <property type="protein sequence ID" value="KOX70274.1"/>
    <property type="molecule type" value="Genomic_DNA"/>
</dbReference>
<keyword evidence="3" id="KW-1185">Reference proteome</keyword>
<feature type="compositionally biased region" description="Basic residues" evidence="1">
    <location>
        <begin position="79"/>
        <end position="90"/>
    </location>
</feature>
<dbReference type="AlphaFoldDB" id="A0A0N0U3Q5"/>
<proteinExistence type="predicted"/>
<organism evidence="2 3">
    <name type="scientific">Melipona quadrifasciata</name>
    <dbReference type="NCBI Taxonomy" id="166423"/>
    <lineage>
        <taxon>Eukaryota</taxon>
        <taxon>Metazoa</taxon>
        <taxon>Ecdysozoa</taxon>
        <taxon>Arthropoda</taxon>
        <taxon>Hexapoda</taxon>
        <taxon>Insecta</taxon>
        <taxon>Pterygota</taxon>
        <taxon>Neoptera</taxon>
        <taxon>Endopterygota</taxon>
        <taxon>Hymenoptera</taxon>
        <taxon>Apocrita</taxon>
        <taxon>Aculeata</taxon>
        <taxon>Apoidea</taxon>
        <taxon>Anthophila</taxon>
        <taxon>Apidae</taxon>
        <taxon>Melipona</taxon>
    </lineage>
</organism>
<name>A0A0N0U3Q5_9HYME</name>
<dbReference type="OrthoDB" id="10326692at2759"/>
<reference evidence="2 3" key="1">
    <citation type="submission" date="2015-07" db="EMBL/GenBank/DDBJ databases">
        <title>The genome of Melipona quadrifasciata.</title>
        <authorList>
            <person name="Pan H."/>
            <person name="Kapheim K."/>
        </authorList>
    </citation>
    <scope>NUCLEOTIDE SEQUENCE [LARGE SCALE GENOMIC DNA]</scope>
    <source>
        <strain evidence="2">0111107301</strain>
        <tissue evidence="2">Whole body</tissue>
    </source>
</reference>
<evidence type="ECO:0000313" key="3">
    <source>
        <dbReference type="Proteomes" id="UP000053105"/>
    </source>
</evidence>
<sequence>MSEQLSFRQIISDREESVRLTHRPLDREDFRVALPSSKVARIGRSAGYGHVDEPVDGGAVAVEPVPIAATWQPTSLPARPKRPFQKCRSRGRLDVYK</sequence>
<protein>
    <submittedName>
        <fullName evidence="2">Uncharacterized protein</fullName>
    </submittedName>
</protein>
<gene>
    <name evidence="2" type="ORF">WN51_05224</name>
</gene>
<feature type="region of interest" description="Disordered" evidence="1">
    <location>
        <begin position="73"/>
        <end position="97"/>
    </location>
</feature>
<evidence type="ECO:0000256" key="1">
    <source>
        <dbReference type="SAM" id="MobiDB-lite"/>
    </source>
</evidence>
<dbReference type="Proteomes" id="UP000053105">
    <property type="component" value="Unassembled WGS sequence"/>
</dbReference>
<accession>A0A0N0U3Q5</accession>